<evidence type="ECO:0000313" key="1">
    <source>
        <dbReference type="EMBL" id="OAA91342.1"/>
    </source>
</evidence>
<evidence type="ECO:0000313" key="3">
    <source>
        <dbReference type="Proteomes" id="UP000077384"/>
    </source>
</evidence>
<dbReference type="Proteomes" id="UP000093694">
    <property type="component" value="Unassembled WGS sequence"/>
</dbReference>
<dbReference type="Proteomes" id="UP000077384">
    <property type="component" value="Unassembled WGS sequence"/>
</dbReference>
<dbReference type="EMBL" id="LITQ01000026">
    <property type="protein sequence ID" value="OAA91342.1"/>
    <property type="molecule type" value="Genomic_DNA"/>
</dbReference>
<evidence type="ECO:0000313" key="4">
    <source>
        <dbReference type="Proteomes" id="UP000093694"/>
    </source>
</evidence>
<name>A0A162L5C2_9CLOT</name>
<dbReference type="EMBL" id="LROR01000049">
    <property type="protein sequence ID" value="OBR93974.1"/>
    <property type="molecule type" value="Genomic_DNA"/>
</dbReference>
<reference evidence="1 3" key="1">
    <citation type="journal article" date="2015" name="Biotechnol. Bioeng.">
        <title>Genome sequence and phenotypic characterization of Caulobacter segnis.</title>
        <authorList>
            <person name="Patel S."/>
            <person name="Fletcher B."/>
            <person name="Scott D.C."/>
            <person name="Ely B."/>
        </authorList>
    </citation>
    <scope>NUCLEOTIDE SEQUENCE [LARGE SCALE GENOMIC DNA]</scope>
    <source>
        <strain evidence="1 3">PS02</strain>
    </source>
</reference>
<proteinExistence type="predicted"/>
<accession>A0A162L5C2</accession>
<comment type="caution">
    <text evidence="1">The sequence shown here is derived from an EMBL/GenBank/DDBJ whole genome shotgun (WGS) entry which is preliminary data.</text>
</comment>
<sequence>MVTNINNYESNYGMQKKITTYECNSFGKKGLEIMNRSIEDFQGIITDVTEKIKKIESKYKKAYEDDVEFYPVKKAIIKGKSIITNYQLLYFEDSKENNLKISICVEYAQFNDEYNLIKDKLI</sequence>
<gene>
    <name evidence="2" type="ORF">CLCOS_21100</name>
    <name evidence="1" type="ORF">WX73_01752</name>
</gene>
<dbReference type="RefSeq" id="WP_063601827.1">
    <property type="nucleotide sequence ID" value="NZ_LITQ01000026.1"/>
</dbReference>
<dbReference type="PATRIC" id="fig|1705578.3.peg.2004"/>
<dbReference type="AlphaFoldDB" id="A0A162L5C2"/>
<organism evidence="1 3">
    <name type="scientific">Clostridium coskatii</name>
    <dbReference type="NCBI Taxonomy" id="1705578"/>
    <lineage>
        <taxon>Bacteria</taxon>
        <taxon>Bacillati</taxon>
        <taxon>Bacillota</taxon>
        <taxon>Clostridia</taxon>
        <taxon>Eubacteriales</taxon>
        <taxon>Clostridiaceae</taxon>
        <taxon>Clostridium</taxon>
    </lineage>
</organism>
<evidence type="ECO:0000313" key="2">
    <source>
        <dbReference type="EMBL" id="OBR93974.1"/>
    </source>
</evidence>
<keyword evidence="4" id="KW-1185">Reference proteome</keyword>
<reference evidence="2 4" key="2">
    <citation type="journal article" date="2016" name="Front. Microbiol.">
        <title>Industrial Acetogenic Biocatalysts: A Comparative Metabolic and Genomic Analysis.</title>
        <authorList>
            <person name="Bengelsdorf F."/>
            <person name="Poehlein A."/>
            <person name="Sonja S."/>
            <person name="Erz C."/>
            <person name="Hummel T."/>
            <person name="Hoffmeister S."/>
            <person name="Daniel R."/>
            <person name="Durre P."/>
        </authorList>
    </citation>
    <scope>NUCLEOTIDE SEQUENCE [LARGE SCALE GENOMIC DNA]</scope>
    <source>
        <strain evidence="2 4">PTA-10522</strain>
    </source>
</reference>
<protein>
    <submittedName>
        <fullName evidence="1">Uncharacterized protein</fullName>
    </submittedName>
</protein>